<protein>
    <submittedName>
        <fullName evidence="2">Uncharacterized protein</fullName>
    </submittedName>
</protein>
<dbReference type="OrthoDB" id="6509413at2759"/>
<name>A0A7R8W6C5_9CRUS</name>
<proteinExistence type="predicted"/>
<evidence type="ECO:0000256" key="1">
    <source>
        <dbReference type="SAM" id="MobiDB-lite"/>
    </source>
</evidence>
<gene>
    <name evidence="2" type="ORF">CTOB1V02_LOCUS3729</name>
</gene>
<feature type="region of interest" description="Disordered" evidence="1">
    <location>
        <begin position="78"/>
        <end position="113"/>
    </location>
</feature>
<dbReference type="EMBL" id="OB660665">
    <property type="protein sequence ID" value="CAD7225797.1"/>
    <property type="molecule type" value="Genomic_DNA"/>
</dbReference>
<reference evidence="2" key="1">
    <citation type="submission" date="2020-11" db="EMBL/GenBank/DDBJ databases">
        <authorList>
            <person name="Tran Van P."/>
        </authorList>
    </citation>
    <scope>NUCLEOTIDE SEQUENCE</scope>
</reference>
<dbReference type="AlphaFoldDB" id="A0A7R8W6C5"/>
<evidence type="ECO:0000313" key="2">
    <source>
        <dbReference type="EMBL" id="CAD7225797.1"/>
    </source>
</evidence>
<accession>A0A7R8W6C5</accession>
<organism evidence="2">
    <name type="scientific">Cyprideis torosa</name>
    <dbReference type="NCBI Taxonomy" id="163714"/>
    <lineage>
        <taxon>Eukaryota</taxon>
        <taxon>Metazoa</taxon>
        <taxon>Ecdysozoa</taxon>
        <taxon>Arthropoda</taxon>
        <taxon>Crustacea</taxon>
        <taxon>Oligostraca</taxon>
        <taxon>Ostracoda</taxon>
        <taxon>Podocopa</taxon>
        <taxon>Podocopida</taxon>
        <taxon>Cytherocopina</taxon>
        <taxon>Cytheroidea</taxon>
        <taxon>Cytherideidae</taxon>
        <taxon>Cyprideis</taxon>
    </lineage>
</organism>
<sequence length="134" mass="15179">MITIVVAEWAGCVQTLEFFEVLRDTEFSILGDGGYGISPQVMLPFRNPSTQASRMKRKSGTKQQREAELVHAIVKEVSHLSSHHTRPPGSDQDDVLDPSERNLLRKPPSKPFSHCFRGPLLLVAEPLRKKQRKY</sequence>